<reference evidence="2 3" key="1">
    <citation type="journal article" date="2023" name="Insect Mol. Biol.">
        <title>Genome sequencing provides insights into the evolution of gene families encoding plant cell wall-degrading enzymes in longhorned beetles.</title>
        <authorList>
            <person name="Shin N.R."/>
            <person name="Okamura Y."/>
            <person name="Kirsch R."/>
            <person name="Pauchet Y."/>
        </authorList>
    </citation>
    <scope>NUCLEOTIDE SEQUENCE [LARGE SCALE GENOMIC DNA]</scope>
    <source>
        <strain evidence="2">EAD_L_NR</strain>
    </source>
</reference>
<feature type="compositionally biased region" description="Basic and acidic residues" evidence="1">
    <location>
        <begin position="21"/>
        <end position="32"/>
    </location>
</feature>
<evidence type="ECO:0000256" key="1">
    <source>
        <dbReference type="SAM" id="MobiDB-lite"/>
    </source>
</evidence>
<dbReference type="EMBL" id="JANEYG010000238">
    <property type="protein sequence ID" value="KAJ8910859.1"/>
    <property type="molecule type" value="Genomic_DNA"/>
</dbReference>
<keyword evidence="3" id="KW-1185">Reference proteome</keyword>
<accession>A0AAV8V9F9</accession>
<evidence type="ECO:0000313" key="3">
    <source>
        <dbReference type="Proteomes" id="UP001159042"/>
    </source>
</evidence>
<protein>
    <submittedName>
        <fullName evidence="2">Uncharacterized protein</fullName>
    </submittedName>
</protein>
<proteinExistence type="predicted"/>
<feature type="region of interest" description="Disordered" evidence="1">
    <location>
        <begin position="1"/>
        <end position="42"/>
    </location>
</feature>
<sequence>MPLIGRAGRRNNTNTPNVQETENKSSENETKQRVKGNKRKVAFDLDEAETKVNVRNRKKIVVEEDEKYYPEDESVRPTRGKAVLQEDDLNHTPTKVTRGRKMLTQPKDDAEE</sequence>
<feature type="region of interest" description="Disordered" evidence="1">
    <location>
        <begin position="65"/>
        <end position="112"/>
    </location>
</feature>
<dbReference type="Proteomes" id="UP001159042">
    <property type="component" value="Unassembled WGS sequence"/>
</dbReference>
<name>A0AAV8V9F9_9CUCU</name>
<dbReference type="AlphaFoldDB" id="A0AAV8V9F9"/>
<feature type="compositionally biased region" description="Polar residues" evidence="1">
    <location>
        <begin position="10"/>
        <end position="20"/>
    </location>
</feature>
<organism evidence="2 3">
    <name type="scientific">Exocentrus adspersus</name>
    <dbReference type="NCBI Taxonomy" id="1586481"/>
    <lineage>
        <taxon>Eukaryota</taxon>
        <taxon>Metazoa</taxon>
        <taxon>Ecdysozoa</taxon>
        <taxon>Arthropoda</taxon>
        <taxon>Hexapoda</taxon>
        <taxon>Insecta</taxon>
        <taxon>Pterygota</taxon>
        <taxon>Neoptera</taxon>
        <taxon>Endopterygota</taxon>
        <taxon>Coleoptera</taxon>
        <taxon>Polyphaga</taxon>
        <taxon>Cucujiformia</taxon>
        <taxon>Chrysomeloidea</taxon>
        <taxon>Cerambycidae</taxon>
        <taxon>Lamiinae</taxon>
        <taxon>Acanthocinini</taxon>
        <taxon>Exocentrus</taxon>
    </lineage>
</organism>
<comment type="caution">
    <text evidence="2">The sequence shown here is derived from an EMBL/GenBank/DDBJ whole genome shotgun (WGS) entry which is preliminary data.</text>
</comment>
<feature type="compositionally biased region" description="Basic and acidic residues" evidence="1">
    <location>
        <begin position="67"/>
        <end position="76"/>
    </location>
</feature>
<evidence type="ECO:0000313" key="2">
    <source>
        <dbReference type="EMBL" id="KAJ8910859.1"/>
    </source>
</evidence>
<gene>
    <name evidence="2" type="ORF">NQ315_010805</name>
</gene>